<comment type="caution">
    <text evidence="2">The sequence shown here is derived from an EMBL/GenBank/DDBJ whole genome shotgun (WGS) entry which is preliminary data.</text>
</comment>
<protein>
    <recommendedName>
        <fullName evidence="4">Transposase</fullName>
    </recommendedName>
</protein>
<keyword evidence="3" id="KW-1185">Reference proteome</keyword>
<evidence type="ECO:0008006" key="4">
    <source>
        <dbReference type="Google" id="ProtNLM"/>
    </source>
</evidence>
<name>A0ABM9T0B1_THIA3</name>
<gene>
    <name evidence="2" type="ORF">THICB1_100297</name>
</gene>
<evidence type="ECO:0000256" key="1">
    <source>
        <dbReference type="SAM" id="MobiDB-lite"/>
    </source>
</evidence>
<reference evidence="2 3" key="1">
    <citation type="submission" date="2015-03" db="EMBL/GenBank/DDBJ databases">
        <authorList>
            <person name="Regsiter A."/>
            <person name="william w."/>
        </authorList>
    </citation>
    <scope>NUCLEOTIDE SEQUENCE [LARGE SCALE GENOMIC DNA]</scope>
    <source>
        <strain evidence="2 3">CB1</strain>
    </source>
</reference>
<proteinExistence type="predicted"/>
<evidence type="ECO:0000313" key="3">
    <source>
        <dbReference type="Proteomes" id="UP000078599"/>
    </source>
</evidence>
<organism evidence="2 3">
    <name type="scientific">Thiomonas arsenitoxydans (strain DSM 22701 / CIP 110005 / 3As)</name>
    <dbReference type="NCBI Taxonomy" id="426114"/>
    <lineage>
        <taxon>Bacteria</taxon>
        <taxon>Pseudomonadati</taxon>
        <taxon>Pseudomonadota</taxon>
        <taxon>Betaproteobacteria</taxon>
        <taxon>Burkholderiales</taxon>
        <taxon>Thiomonas</taxon>
    </lineage>
</organism>
<evidence type="ECO:0000313" key="2">
    <source>
        <dbReference type="EMBL" id="CQR26800.1"/>
    </source>
</evidence>
<sequence length="70" mass="7721">MVSMGEQGRGADERSTLLQAKKGDRHRRLVSASTESKKFEAKVSKRYGARTRLAVSRQGCLGEAGRVIAW</sequence>
<feature type="region of interest" description="Disordered" evidence="1">
    <location>
        <begin position="1"/>
        <end position="35"/>
    </location>
</feature>
<dbReference type="EMBL" id="CTRI01000002">
    <property type="protein sequence ID" value="CQR26800.1"/>
    <property type="molecule type" value="Genomic_DNA"/>
</dbReference>
<dbReference type="Proteomes" id="UP000078599">
    <property type="component" value="Unassembled WGS sequence"/>
</dbReference>
<accession>A0ABM9T0B1</accession>